<evidence type="ECO:0000313" key="3">
    <source>
        <dbReference type="EMBL" id="MBB1488451.1"/>
    </source>
</evidence>
<keyword evidence="4" id="KW-1185">Reference proteome</keyword>
<evidence type="ECO:0000313" key="4">
    <source>
        <dbReference type="Proteomes" id="UP000565262"/>
    </source>
</evidence>
<dbReference type="Proteomes" id="UP000565262">
    <property type="component" value="Unassembled WGS sequence"/>
</dbReference>
<dbReference type="PANTHER" id="PTHR32234">
    <property type="entry name" value="THIOL:DISULFIDE INTERCHANGE PROTEIN DSBD"/>
    <property type="match status" value="1"/>
</dbReference>
<dbReference type="PANTHER" id="PTHR32234:SF0">
    <property type="entry name" value="THIOL:DISULFIDE INTERCHANGE PROTEIN DSBD"/>
    <property type="match status" value="1"/>
</dbReference>
<dbReference type="GO" id="GO:0045454">
    <property type="term" value="P:cell redox homeostasis"/>
    <property type="evidence" value="ECO:0007669"/>
    <property type="project" value="TreeGrafter"/>
</dbReference>
<keyword evidence="1" id="KW-0732">Signal</keyword>
<dbReference type="Gene3D" id="2.60.40.1250">
    <property type="entry name" value="Thiol:disulfide interchange protein DsbD, N-terminal domain"/>
    <property type="match status" value="1"/>
</dbReference>
<feature type="chain" id="PRO_5032498420" description="Thiol:disulfide interchange protein DsbD N-terminal domain-containing protein" evidence="1">
    <location>
        <begin position="23"/>
        <end position="156"/>
    </location>
</feature>
<protein>
    <recommendedName>
        <fullName evidence="2">Thiol:disulfide interchange protein DsbD N-terminal domain-containing protein</fullName>
    </recommendedName>
</protein>
<organism evidence="3 4">
    <name type="scientific">Oceanospirillum sediminis</name>
    <dbReference type="NCBI Taxonomy" id="2760088"/>
    <lineage>
        <taxon>Bacteria</taxon>
        <taxon>Pseudomonadati</taxon>
        <taxon>Pseudomonadota</taxon>
        <taxon>Gammaproteobacteria</taxon>
        <taxon>Oceanospirillales</taxon>
        <taxon>Oceanospirillaceae</taxon>
        <taxon>Oceanospirillum</taxon>
    </lineage>
</organism>
<proteinExistence type="predicted"/>
<feature type="signal peptide" evidence="1">
    <location>
        <begin position="1"/>
        <end position="22"/>
    </location>
</feature>
<dbReference type="RefSeq" id="WP_182810220.1">
    <property type="nucleotide sequence ID" value="NZ_JACJFM010000028.1"/>
</dbReference>
<dbReference type="InterPro" id="IPR036929">
    <property type="entry name" value="DsbDN_sf"/>
</dbReference>
<dbReference type="SUPFAM" id="SSF74863">
    <property type="entry name" value="Thiol:disulfide interchange protein DsbD, N-terminal domain (DsbD-alpha)"/>
    <property type="match status" value="1"/>
</dbReference>
<dbReference type="AlphaFoldDB" id="A0A839IU35"/>
<comment type="caution">
    <text evidence="3">The sequence shown here is derived from an EMBL/GenBank/DDBJ whole genome shotgun (WGS) entry which is preliminary data.</text>
</comment>
<accession>A0A839IU35</accession>
<sequence length="156" mass="17567">MTNVIRFTLTAALTFFSLQAWSGFFDSSPSGVSASKSRFMPVEEAFRLDADLTGERVNLTWEIEPGHYLYRSRFSVRILEPENTVIGELLTPDGIQTMDEFRGEVEIYRNRVDIAVPLKLSEAELHQGVVLEVQFQGCADAGLCYPPHRQLLSLVP</sequence>
<dbReference type="Pfam" id="PF11412">
    <property type="entry name" value="DsbD_N"/>
    <property type="match status" value="1"/>
</dbReference>
<feature type="domain" description="Thiol:disulfide interchange protein DsbD N-terminal" evidence="2">
    <location>
        <begin position="37"/>
        <end position="154"/>
    </location>
</feature>
<name>A0A839IU35_9GAMM</name>
<dbReference type="InterPro" id="IPR028250">
    <property type="entry name" value="DsbDN"/>
</dbReference>
<evidence type="ECO:0000256" key="1">
    <source>
        <dbReference type="SAM" id="SignalP"/>
    </source>
</evidence>
<dbReference type="GO" id="GO:0015035">
    <property type="term" value="F:protein-disulfide reductase activity"/>
    <property type="evidence" value="ECO:0007669"/>
    <property type="project" value="TreeGrafter"/>
</dbReference>
<dbReference type="EMBL" id="JACJFM010000028">
    <property type="protein sequence ID" value="MBB1488451.1"/>
    <property type="molecule type" value="Genomic_DNA"/>
</dbReference>
<gene>
    <name evidence="3" type="ORF">H4O21_17755</name>
</gene>
<evidence type="ECO:0000259" key="2">
    <source>
        <dbReference type="Pfam" id="PF11412"/>
    </source>
</evidence>
<reference evidence="3 4" key="1">
    <citation type="submission" date="2020-08" db="EMBL/GenBank/DDBJ databases">
        <title>Oceanospirillum sp. nov. isolated from marine sediment.</title>
        <authorList>
            <person name="Ji X."/>
        </authorList>
    </citation>
    <scope>NUCLEOTIDE SEQUENCE [LARGE SCALE GENOMIC DNA]</scope>
    <source>
        <strain evidence="3 4">D5</strain>
    </source>
</reference>